<dbReference type="HOGENOM" id="CLU_1430715_0_0_1"/>
<dbReference type="GeneID" id="7825923"/>
<sequence length="190" mass="21615">MKFFLQYLKSGKRIGDQGAQGLGSALANYTNLQNLALELYGIGASSLGLALANCTNLSDLTLDLSQLQLVIYFFFNTQKVEIQLVQLVPQNYARLQNCTNLSNLTLDLGTYYEQQNYLIIEQHLQNTQAITIYGYFQARNPQFNASNNEKSIITNVHQTYIKEISHFNNSFQIPKNKEKSIKQVLKFSKD</sequence>
<protein>
    <submittedName>
        <fullName evidence="1">Uncharacterized protein</fullName>
    </submittedName>
</protein>
<evidence type="ECO:0000313" key="1">
    <source>
        <dbReference type="EMBL" id="EAR94760.1"/>
    </source>
</evidence>
<dbReference type="RefSeq" id="XP_001015005.1">
    <property type="nucleotide sequence ID" value="XM_001015005.1"/>
</dbReference>
<dbReference type="AlphaFoldDB" id="Q23E27"/>
<dbReference type="Proteomes" id="UP000009168">
    <property type="component" value="Unassembled WGS sequence"/>
</dbReference>
<gene>
    <name evidence="1" type="ORF">TTHERM_00672280</name>
</gene>
<keyword evidence="2" id="KW-1185">Reference proteome</keyword>
<dbReference type="EMBL" id="GG662711">
    <property type="protein sequence ID" value="EAR94760.1"/>
    <property type="molecule type" value="Genomic_DNA"/>
</dbReference>
<reference evidence="2" key="1">
    <citation type="journal article" date="2006" name="PLoS Biol.">
        <title>Macronuclear genome sequence of the ciliate Tetrahymena thermophila, a model eukaryote.</title>
        <authorList>
            <person name="Eisen J.A."/>
            <person name="Coyne R.S."/>
            <person name="Wu M."/>
            <person name="Wu D."/>
            <person name="Thiagarajan M."/>
            <person name="Wortman J.R."/>
            <person name="Badger J.H."/>
            <person name="Ren Q."/>
            <person name="Amedeo P."/>
            <person name="Jones K.M."/>
            <person name="Tallon L.J."/>
            <person name="Delcher A.L."/>
            <person name="Salzberg S.L."/>
            <person name="Silva J.C."/>
            <person name="Haas B.J."/>
            <person name="Majoros W.H."/>
            <person name="Farzad M."/>
            <person name="Carlton J.M."/>
            <person name="Smith R.K. Jr."/>
            <person name="Garg J."/>
            <person name="Pearlman R.E."/>
            <person name="Karrer K.M."/>
            <person name="Sun L."/>
            <person name="Manning G."/>
            <person name="Elde N.C."/>
            <person name="Turkewitz A.P."/>
            <person name="Asai D.J."/>
            <person name="Wilkes D.E."/>
            <person name="Wang Y."/>
            <person name="Cai H."/>
            <person name="Collins K."/>
            <person name="Stewart B.A."/>
            <person name="Lee S.R."/>
            <person name="Wilamowska K."/>
            <person name="Weinberg Z."/>
            <person name="Ruzzo W.L."/>
            <person name="Wloga D."/>
            <person name="Gaertig J."/>
            <person name="Frankel J."/>
            <person name="Tsao C.-C."/>
            <person name="Gorovsky M.A."/>
            <person name="Keeling P.J."/>
            <person name="Waller R.F."/>
            <person name="Patron N.J."/>
            <person name="Cherry J.M."/>
            <person name="Stover N.A."/>
            <person name="Krieger C.J."/>
            <person name="del Toro C."/>
            <person name="Ryder H.F."/>
            <person name="Williamson S.C."/>
            <person name="Barbeau R.A."/>
            <person name="Hamilton E.P."/>
            <person name="Orias E."/>
        </authorList>
    </citation>
    <scope>NUCLEOTIDE SEQUENCE [LARGE SCALE GENOMIC DNA]</scope>
    <source>
        <strain evidence="2">SB210</strain>
    </source>
</reference>
<proteinExistence type="predicted"/>
<dbReference type="Gene3D" id="3.80.10.10">
    <property type="entry name" value="Ribonuclease Inhibitor"/>
    <property type="match status" value="1"/>
</dbReference>
<dbReference type="InterPro" id="IPR032675">
    <property type="entry name" value="LRR_dom_sf"/>
</dbReference>
<dbReference type="KEGG" id="tet:TTHERM_00672280"/>
<accession>Q23E27</accession>
<evidence type="ECO:0000313" key="2">
    <source>
        <dbReference type="Proteomes" id="UP000009168"/>
    </source>
</evidence>
<dbReference type="SUPFAM" id="SSF52047">
    <property type="entry name" value="RNI-like"/>
    <property type="match status" value="1"/>
</dbReference>
<organism evidence="1 2">
    <name type="scientific">Tetrahymena thermophila (strain SB210)</name>
    <dbReference type="NCBI Taxonomy" id="312017"/>
    <lineage>
        <taxon>Eukaryota</taxon>
        <taxon>Sar</taxon>
        <taxon>Alveolata</taxon>
        <taxon>Ciliophora</taxon>
        <taxon>Intramacronucleata</taxon>
        <taxon>Oligohymenophorea</taxon>
        <taxon>Hymenostomatida</taxon>
        <taxon>Tetrahymenina</taxon>
        <taxon>Tetrahymenidae</taxon>
        <taxon>Tetrahymena</taxon>
    </lineage>
</organism>
<dbReference type="InParanoid" id="Q23E27"/>
<name>Q23E27_TETTS</name>